<evidence type="ECO:0000256" key="6">
    <source>
        <dbReference type="RuleBase" id="RU003345"/>
    </source>
</evidence>
<dbReference type="PANTHER" id="PTHR43570:SF20">
    <property type="entry name" value="ALDEHYDE DEHYDROGENASE ALDX-RELATED"/>
    <property type="match status" value="1"/>
</dbReference>
<evidence type="ECO:0000259" key="7">
    <source>
        <dbReference type="Pfam" id="PF00171"/>
    </source>
</evidence>
<keyword evidence="9" id="KW-1185">Reference proteome</keyword>
<dbReference type="Gene3D" id="3.40.605.10">
    <property type="entry name" value="Aldehyde Dehydrogenase, Chain A, domain 1"/>
    <property type="match status" value="1"/>
</dbReference>
<evidence type="ECO:0000313" key="8">
    <source>
        <dbReference type="EMBL" id="WIH97700.1"/>
    </source>
</evidence>
<dbReference type="PROSITE" id="PS00687">
    <property type="entry name" value="ALDEHYDE_DEHYDR_GLU"/>
    <property type="match status" value="1"/>
</dbReference>
<dbReference type="InterPro" id="IPR015590">
    <property type="entry name" value="Aldehyde_DH_dom"/>
</dbReference>
<dbReference type="InterPro" id="IPR012394">
    <property type="entry name" value="Aldehyde_DH_NAD(P)"/>
</dbReference>
<protein>
    <recommendedName>
        <fullName evidence="4">Aldehyde dehydrogenase</fullName>
    </recommendedName>
</protein>
<dbReference type="Pfam" id="PF00171">
    <property type="entry name" value="Aldedh"/>
    <property type="match status" value="1"/>
</dbReference>
<name>A0ABY8V7P5_9FLAO</name>
<reference evidence="8 9" key="1">
    <citation type="submission" date="2022-09" db="EMBL/GenBank/DDBJ databases">
        <title>Whole genome sequencing analysis of tet(X)-positive Empedobacter falsenii YWS9-3.</title>
        <authorList>
            <person name="Chen C."/>
            <person name="Lv Y.-L."/>
        </authorList>
    </citation>
    <scope>NUCLEOTIDE SEQUENCE [LARGE SCALE GENOMIC DNA]</scope>
    <source>
        <strain evidence="8 9">YWS9-3_T</strain>
    </source>
</reference>
<dbReference type="PANTHER" id="PTHR43570">
    <property type="entry name" value="ALDEHYDE DEHYDROGENASE"/>
    <property type="match status" value="1"/>
</dbReference>
<dbReference type="Gene3D" id="3.40.309.10">
    <property type="entry name" value="Aldehyde Dehydrogenase, Chain A, domain 2"/>
    <property type="match status" value="1"/>
</dbReference>
<comment type="similarity">
    <text evidence="1 4 6">Belongs to the aldehyde dehydrogenase family.</text>
</comment>
<dbReference type="SUPFAM" id="SSF53720">
    <property type="entry name" value="ALDH-like"/>
    <property type="match status" value="1"/>
</dbReference>
<keyword evidence="2 4" id="KW-0560">Oxidoreductase</keyword>
<proteinExistence type="inferred from homology"/>
<dbReference type="InterPro" id="IPR029510">
    <property type="entry name" value="Ald_DH_CS_GLU"/>
</dbReference>
<dbReference type="InterPro" id="IPR016161">
    <property type="entry name" value="Ald_DH/histidinol_DH"/>
</dbReference>
<dbReference type="InterPro" id="IPR016162">
    <property type="entry name" value="Ald_DH_N"/>
</dbReference>
<evidence type="ECO:0000256" key="4">
    <source>
        <dbReference type="PIRNR" id="PIRNR036492"/>
    </source>
</evidence>
<evidence type="ECO:0000256" key="2">
    <source>
        <dbReference type="ARBA" id="ARBA00023002"/>
    </source>
</evidence>
<feature type="domain" description="Aldehyde dehydrogenase" evidence="7">
    <location>
        <begin position="7"/>
        <end position="436"/>
    </location>
</feature>
<dbReference type="Proteomes" id="UP001223501">
    <property type="component" value="Chromosome"/>
</dbReference>
<accession>A0ABY8V7P5</accession>
<keyword evidence="3" id="KW-0520">NAD</keyword>
<sequence length="469" mass="53162">MADFKTEIDKIYELQFKNKSTIRNLTIAQRKVFLLKLEQSILNHRIEIEQALFIDLRKSKVESDSTEIFPVLSEIRLFRKKLNRWSKIKSVSNNLLFFGSKAKIQPEALGNCLIISPWNYPFQLCLLHLVACISAGNTAILKPSEFCPNVSKLLDKIISEVFEQNHVAVIEGQVDETTYLLAKKFDHIHFTGSPKVGKIVMQAGAKHLSSVTLELGGKSPLIIDGSIPMQEVVEKVVWGKLINLGQTCIAPDYIVIKEEFSDQFVDVFITHVENIFGKNPSQSEDLARIVNVQNYNRLKNLITDALEKGAKCPFGNEYKEDELYIKPTLLIDIPKDALIENEEIFGPILPIYTFKKINEVIEYINLKEKPLALYLFSNNLVFIEEVKNQTSSGSVVINETLVNILHPNLPFGGVNHSGIGASTGYEGFKGFSHMKPVLHVNRILSPSKFFNYPYTSTTQKVIDFLMKYF</sequence>
<organism evidence="8 9">
    <name type="scientific">Empedobacter falsenii</name>
    <dbReference type="NCBI Taxonomy" id="343874"/>
    <lineage>
        <taxon>Bacteria</taxon>
        <taxon>Pseudomonadati</taxon>
        <taxon>Bacteroidota</taxon>
        <taxon>Flavobacteriia</taxon>
        <taxon>Flavobacteriales</taxon>
        <taxon>Weeksellaceae</taxon>
        <taxon>Empedobacter</taxon>
    </lineage>
</organism>
<dbReference type="EMBL" id="CP106831">
    <property type="protein sequence ID" value="WIH97700.1"/>
    <property type="molecule type" value="Genomic_DNA"/>
</dbReference>
<dbReference type="PIRSF" id="PIRSF036492">
    <property type="entry name" value="ALDH"/>
    <property type="match status" value="1"/>
</dbReference>
<gene>
    <name evidence="8" type="ORF">OBA43_01825</name>
</gene>
<evidence type="ECO:0000256" key="5">
    <source>
        <dbReference type="PROSITE-ProRule" id="PRU10007"/>
    </source>
</evidence>
<evidence type="ECO:0000256" key="1">
    <source>
        <dbReference type="ARBA" id="ARBA00009986"/>
    </source>
</evidence>
<evidence type="ECO:0000256" key="3">
    <source>
        <dbReference type="ARBA" id="ARBA00023027"/>
    </source>
</evidence>
<feature type="active site" evidence="5">
    <location>
        <position position="214"/>
    </location>
</feature>
<dbReference type="RefSeq" id="WP_284583732.1">
    <property type="nucleotide sequence ID" value="NZ_CP106831.1"/>
</dbReference>
<evidence type="ECO:0000313" key="9">
    <source>
        <dbReference type="Proteomes" id="UP001223501"/>
    </source>
</evidence>
<dbReference type="InterPro" id="IPR016163">
    <property type="entry name" value="Ald_DH_C"/>
</dbReference>